<dbReference type="KEGG" id="rsd:TGRD_037"/>
<dbReference type="Gene3D" id="3.40.50.150">
    <property type="entry name" value="Vaccinia Virus protein VP39"/>
    <property type="match status" value="1"/>
</dbReference>
<dbReference type="RefSeq" id="WP_015423049.1">
    <property type="nucleotide sequence ID" value="NC_020419.1"/>
</dbReference>
<dbReference type="PATRIC" id="fig|471821.5.peg.65"/>
<dbReference type="Pfam" id="PF12161">
    <property type="entry name" value="HsdM_N"/>
    <property type="match status" value="1"/>
</dbReference>
<dbReference type="STRING" id="471821.TGRD_037"/>
<gene>
    <name evidence="10" type="ordered locus">TGRD_037</name>
</gene>
<dbReference type="InterPro" id="IPR002052">
    <property type="entry name" value="DNA_methylase_N6_adenine_CS"/>
</dbReference>
<dbReference type="EC" id="2.1.1.72" evidence="2"/>
<keyword evidence="11" id="KW-1185">Reference proteome</keyword>
<dbReference type="AlphaFoldDB" id="B1GZ38"/>
<feature type="domain" description="N6 adenine-specific DNA methyltransferase N-terminal" evidence="9">
    <location>
        <begin position="8"/>
        <end position="137"/>
    </location>
</feature>
<dbReference type="GO" id="GO:0008170">
    <property type="term" value="F:N-methyltransferase activity"/>
    <property type="evidence" value="ECO:0007669"/>
    <property type="project" value="InterPro"/>
</dbReference>
<dbReference type="PANTHER" id="PTHR42933">
    <property type="entry name" value="SLR6095 PROTEIN"/>
    <property type="match status" value="1"/>
</dbReference>
<evidence type="ECO:0000259" key="9">
    <source>
        <dbReference type="Pfam" id="PF12161"/>
    </source>
</evidence>
<dbReference type="PRINTS" id="PR00507">
    <property type="entry name" value="N12N6MTFRASE"/>
</dbReference>
<dbReference type="GO" id="GO:0003677">
    <property type="term" value="F:DNA binding"/>
    <property type="evidence" value="ECO:0007669"/>
    <property type="project" value="InterPro"/>
</dbReference>
<dbReference type="PROSITE" id="PS00092">
    <property type="entry name" value="N6_MTASE"/>
    <property type="match status" value="1"/>
</dbReference>
<dbReference type="EMBL" id="AP009510">
    <property type="protein sequence ID" value="BAG13520.1"/>
    <property type="molecule type" value="Genomic_DNA"/>
</dbReference>
<evidence type="ECO:0000313" key="10">
    <source>
        <dbReference type="EMBL" id="BAG13520.1"/>
    </source>
</evidence>
<evidence type="ECO:0000313" key="11">
    <source>
        <dbReference type="Proteomes" id="UP000001691"/>
    </source>
</evidence>
<evidence type="ECO:0000256" key="4">
    <source>
        <dbReference type="ARBA" id="ARBA00022679"/>
    </source>
</evidence>
<dbReference type="InterPro" id="IPR022749">
    <property type="entry name" value="D12N6_MeTrfase_N"/>
</dbReference>
<accession>B1GZ38</accession>
<dbReference type="SUPFAM" id="SSF53335">
    <property type="entry name" value="S-adenosyl-L-methionine-dependent methyltransferases"/>
    <property type="match status" value="1"/>
</dbReference>
<evidence type="ECO:0000259" key="8">
    <source>
        <dbReference type="Pfam" id="PF02384"/>
    </source>
</evidence>
<evidence type="ECO:0000256" key="3">
    <source>
        <dbReference type="ARBA" id="ARBA00022603"/>
    </source>
</evidence>
<dbReference type="CDD" id="cd02440">
    <property type="entry name" value="AdoMet_MTases"/>
    <property type="match status" value="1"/>
</dbReference>
<proteinExistence type="inferred from homology"/>
<dbReference type="Proteomes" id="UP000001691">
    <property type="component" value="Chromosome"/>
</dbReference>
<comment type="similarity">
    <text evidence="1">Belongs to the N(4)/N(6)-methyltransferase family.</text>
</comment>
<evidence type="ECO:0000256" key="6">
    <source>
        <dbReference type="ARBA" id="ARBA00022747"/>
    </source>
</evidence>
<reference evidence="11" key="1">
    <citation type="journal article" date="2008" name="Proc. Natl. Acad. Sci. U.S.A.">
        <title>Complete genome of the uncultured termite group 1 bacteria in a single host protist cell.</title>
        <authorList>
            <person name="Hongoh Y."/>
            <person name="Sharma V.K."/>
            <person name="Prakash T."/>
            <person name="Noda S."/>
            <person name="Taylor T.D."/>
            <person name="Kudo T."/>
            <person name="Sakaki Y."/>
            <person name="Toyoda A."/>
            <person name="Hattori M."/>
            <person name="Ohkuma M."/>
        </authorList>
    </citation>
    <scope>NUCLEOTIDE SEQUENCE [LARGE SCALE GENOMIC DNA]</scope>
    <source>
        <strain evidence="11">Rs-D17 genomovar Ri2008</strain>
    </source>
</reference>
<dbReference type="GO" id="GO:0032259">
    <property type="term" value="P:methylation"/>
    <property type="evidence" value="ECO:0007669"/>
    <property type="project" value="UniProtKB-KW"/>
</dbReference>
<evidence type="ECO:0000256" key="5">
    <source>
        <dbReference type="ARBA" id="ARBA00022691"/>
    </source>
</evidence>
<dbReference type="GO" id="GO:0009007">
    <property type="term" value="F:site-specific DNA-methyltransferase (adenine-specific) activity"/>
    <property type="evidence" value="ECO:0007669"/>
    <property type="project" value="UniProtKB-EC"/>
</dbReference>
<protein>
    <recommendedName>
        <fullName evidence="2">site-specific DNA-methyltransferase (adenine-specific)</fullName>
        <ecNumber evidence="2">2.1.1.72</ecNumber>
    </recommendedName>
</protein>
<keyword evidence="4" id="KW-0808">Transferase</keyword>
<dbReference type="GO" id="GO:0009307">
    <property type="term" value="P:DNA restriction-modification system"/>
    <property type="evidence" value="ECO:0007669"/>
    <property type="project" value="UniProtKB-KW"/>
</dbReference>
<sequence>MSSFSDKANFIWSVADLLRGDFKQSEYGRVILPFTVLRRFDCVLAPHKDRILEINKTLTVTNKAPVFKRCTGYDYYNISKFSFEKLRDDSNAVETNLRDYISGFSDDIRAILDNFEIGITIKRLKKANLLYLIVQKFAELDLDEKSIDNLTMGYMFEDLIRKFSEKSNETAGEHFTPREVIELMVDLLLEEDGDILNTEGKVIKVYDPACGTGGMLTAAQKKLQEYNGKIKVIPFGQELNPETYAICKSDMSIKGNSQAGIVLGNSFSEDGFKDEKFDYMLSNPPFGVEWKKVQSFILDEAEKQGFNGRFGAGTPRISDGSLLFLQNMISKMIPQKDGGSRIAIVFNGSPLFTGDAGSGESEIRKWIIENDFLEAVIGLPDQLFYNTGIATYIWILSNRKSDRRKGKIRLVNGVSFFEKMRKSLGNKRNEISDKSRNALVNLYSMHEPDENYIDFDNSDFGYKKITIDRPLYDKDGKPELDKKGNKKPNAELRDIETVPLKEDVNEYFKREVLPYVPGAWIDESKTKTGYEIPFTRHFYKFVPLRSSQEIMKEIECLKKDIDEAFQELIK</sequence>
<dbReference type="HOGENOM" id="CLU_012122_0_0_0"/>
<dbReference type="PANTHER" id="PTHR42933:SF3">
    <property type="entry name" value="TYPE I RESTRICTION ENZYME MJAVIII METHYLASE SUBUNIT"/>
    <property type="match status" value="1"/>
</dbReference>
<dbReference type="InterPro" id="IPR029063">
    <property type="entry name" value="SAM-dependent_MTases_sf"/>
</dbReference>
<dbReference type="InterPro" id="IPR003356">
    <property type="entry name" value="DNA_methylase_A-5"/>
</dbReference>
<keyword evidence="3 10" id="KW-0489">Methyltransferase</keyword>
<name>B1GZ38_ENDTX</name>
<feature type="domain" description="DNA methylase adenine-specific" evidence="8">
    <location>
        <begin position="151"/>
        <end position="452"/>
    </location>
</feature>
<evidence type="ECO:0000256" key="7">
    <source>
        <dbReference type="ARBA" id="ARBA00047942"/>
    </source>
</evidence>
<dbReference type="Pfam" id="PF02384">
    <property type="entry name" value="N6_Mtase"/>
    <property type="match status" value="1"/>
</dbReference>
<keyword evidence="6" id="KW-0680">Restriction system</keyword>
<keyword evidence="5" id="KW-0949">S-adenosyl-L-methionine</keyword>
<evidence type="ECO:0000256" key="1">
    <source>
        <dbReference type="ARBA" id="ARBA00006594"/>
    </source>
</evidence>
<dbReference type="InterPro" id="IPR051537">
    <property type="entry name" value="DNA_Adenine_Mtase"/>
</dbReference>
<dbReference type="REBASE" id="17960">
    <property type="entry name" value="M.UtbRsORF37P"/>
</dbReference>
<evidence type="ECO:0000256" key="2">
    <source>
        <dbReference type="ARBA" id="ARBA00011900"/>
    </source>
</evidence>
<organism evidence="10 11">
    <name type="scientific">Endomicrobium trichonymphae</name>
    <dbReference type="NCBI Taxonomy" id="1408204"/>
    <lineage>
        <taxon>Bacteria</taxon>
        <taxon>Pseudomonadati</taxon>
        <taxon>Elusimicrobiota</taxon>
        <taxon>Endomicrobiia</taxon>
        <taxon>Endomicrobiales</taxon>
        <taxon>Endomicrobiaceae</taxon>
        <taxon>Candidatus Endomicrobiellum</taxon>
    </lineage>
</organism>
<comment type="catalytic activity">
    <reaction evidence="7">
        <text>a 2'-deoxyadenosine in DNA + S-adenosyl-L-methionine = an N(6)-methyl-2'-deoxyadenosine in DNA + S-adenosyl-L-homocysteine + H(+)</text>
        <dbReference type="Rhea" id="RHEA:15197"/>
        <dbReference type="Rhea" id="RHEA-COMP:12418"/>
        <dbReference type="Rhea" id="RHEA-COMP:12419"/>
        <dbReference type="ChEBI" id="CHEBI:15378"/>
        <dbReference type="ChEBI" id="CHEBI:57856"/>
        <dbReference type="ChEBI" id="CHEBI:59789"/>
        <dbReference type="ChEBI" id="CHEBI:90615"/>
        <dbReference type="ChEBI" id="CHEBI:90616"/>
        <dbReference type="EC" id="2.1.1.72"/>
    </reaction>
</comment>